<evidence type="ECO:0000256" key="6">
    <source>
        <dbReference type="SAM" id="Phobius"/>
    </source>
</evidence>
<evidence type="ECO:0000256" key="1">
    <source>
        <dbReference type="ARBA" id="ARBA00004141"/>
    </source>
</evidence>
<feature type="transmembrane region" description="Helical" evidence="6">
    <location>
        <begin position="161"/>
        <end position="178"/>
    </location>
</feature>
<comment type="similarity">
    <text evidence="2">Belongs to the TMEM19 family.</text>
</comment>
<feature type="transmembrane region" description="Helical" evidence="6">
    <location>
        <begin position="82"/>
        <end position="103"/>
    </location>
</feature>
<evidence type="ECO:0000256" key="2">
    <source>
        <dbReference type="ARBA" id="ARBA00009012"/>
    </source>
</evidence>
<keyword evidence="8" id="KW-1185">Reference proteome</keyword>
<dbReference type="GeneID" id="24906533"/>
<dbReference type="Proteomes" id="UP000019027">
    <property type="component" value="Chromosome"/>
</dbReference>
<dbReference type="HOGENOM" id="CLU_036918_2_2_2"/>
<dbReference type="AlphaFoldDB" id="W0I6G6"/>
<feature type="transmembrane region" description="Helical" evidence="6">
    <location>
        <begin position="34"/>
        <end position="61"/>
    </location>
</feature>
<accession>W0I6G6</accession>
<gene>
    <name evidence="7" type="ORF">TES1_0588</name>
</gene>
<evidence type="ECO:0008006" key="9">
    <source>
        <dbReference type="Google" id="ProtNLM"/>
    </source>
</evidence>
<proteinExistence type="inferred from homology"/>
<reference evidence="7 8" key="1">
    <citation type="journal article" date="2014" name="Int. J. Syst. Evol. Microbiol.">
        <title>Thermococcus paralvinellae sp. nov. and Thermococcus cleftensis sp. nov. of hyperthermophilic heterotrophs from deep-sea hydrothermal vents.</title>
        <authorList>
            <person name="Hensley S.A."/>
            <person name="Jung J.H."/>
            <person name="Park C.S."/>
            <person name="Holden J.F."/>
        </authorList>
    </citation>
    <scope>NUCLEOTIDE SEQUENCE [LARGE SCALE GENOMIC DNA]</scope>
    <source>
        <strain evidence="7 8">ES1</strain>
    </source>
</reference>
<protein>
    <recommendedName>
        <fullName evidence="9">Integral membrane protein</fullName>
    </recommendedName>
</protein>
<keyword evidence="4 6" id="KW-1133">Transmembrane helix</keyword>
<organism evidence="7 8">
    <name type="scientific">Thermococcus paralvinellae</name>
    <dbReference type="NCBI Taxonomy" id="582419"/>
    <lineage>
        <taxon>Archaea</taxon>
        <taxon>Methanobacteriati</taxon>
        <taxon>Methanobacteriota</taxon>
        <taxon>Thermococci</taxon>
        <taxon>Thermococcales</taxon>
        <taxon>Thermococcaceae</taxon>
        <taxon>Thermococcus</taxon>
    </lineage>
</organism>
<evidence type="ECO:0000256" key="4">
    <source>
        <dbReference type="ARBA" id="ARBA00022989"/>
    </source>
</evidence>
<dbReference type="Pfam" id="PF01940">
    <property type="entry name" value="DUF92"/>
    <property type="match status" value="1"/>
</dbReference>
<feature type="transmembrane region" description="Helical" evidence="6">
    <location>
        <begin position="218"/>
        <end position="236"/>
    </location>
</feature>
<evidence type="ECO:0000256" key="3">
    <source>
        <dbReference type="ARBA" id="ARBA00022692"/>
    </source>
</evidence>
<dbReference type="EMBL" id="CP006965">
    <property type="protein sequence ID" value="AHF79978.1"/>
    <property type="molecule type" value="Genomic_DNA"/>
</dbReference>
<sequence length="237" mass="24950">MTIISVVQIAIVFVFGGLAYICRALDKKGSIAAVILGILILQFGGVYPFLALLAFVVMGVLSTKYKYSEKLKAGIAQEKKGIRSWGNVLGNGLAAVIFVIIEYITRQDFIWAAVFASIATANADTLASEMGKILGKKPKMITNLKPTKPGANGAISIQGEIFALVGAMSIGVIAMVVTQYRWQIFLATLLGGFIGCNIDSIVGATLENKGIVDNNGTNFIATLTGGIAGAIIFLALV</sequence>
<name>W0I6G6_9EURY</name>
<keyword evidence="3 6" id="KW-0812">Transmembrane</keyword>
<dbReference type="PANTHER" id="PTHR13353">
    <property type="entry name" value="TRANSMEMBRANE PROTEIN 19"/>
    <property type="match status" value="1"/>
</dbReference>
<dbReference type="PANTHER" id="PTHR13353:SF5">
    <property type="entry name" value="TRANSMEMBRANE PROTEIN 19"/>
    <property type="match status" value="1"/>
</dbReference>
<feature type="transmembrane region" description="Helical" evidence="6">
    <location>
        <begin position="184"/>
        <end position="206"/>
    </location>
</feature>
<keyword evidence="5 6" id="KW-0472">Membrane</keyword>
<evidence type="ECO:0000313" key="8">
    <source>
        <dbReference type="Proteomes" id="UP000019027"/>
    </source>
</evidence>
<dbReference type="GO" id="GO:0016020">
    <property type="term" value="C:membrane"/>
    <property type="evidence" value="ECO:0007669"/>
    <property type="project" value="UniProtKB-SubCell"/>
</dbReference>
<comment type="subcellular location">
    <subcellularLocation>
        <location evidence="1">Membrane</location>
        <topology evidence="1">Multi-pass membrane protein</topology>
    </subcellularLocation>
</comment>
<dbReference type="InterPro" id="IPR002794">
    <property type="entry name" value="DUF92_TMEM19"/>
</dbReference>
<evidence type="ECO:0000313" key="7">
    <source>
        <dbReference type="EMBL" id="AHF79978.1"/>
    </source>
</evidence>
<dbReference type="OrthoDB" id="28948at2157"/>
<dbReference type="KEGG" id="ths:TES1_0588"/>
<dbReference type="RefSeq" id="WP_042680090.1">
    <property type="nucleotide sequence ID" value="NZ_CP006965.1"/>
</dbReference>
<dbReference type="STRING" id="582419.TES1_0588"/>
<evidence type="ECO:0000256" key="5">
    <source>
        <dbReference type="ARBA" id="ARBA00023136"/>
    </source>
</evidence>